<evidence type="ECO:0000256" key="5">
    <source>
        <dbReference type="ARBA" id="ARBA00022691"/>
    </source>
</evidence>
<dbReference type="Gene3D" id="3.40.50.150">
    <property type="entry name" value="Vaccinia Virus protein VP39"/>
    <property type="match status" value="1"/>
</dbReference>
<evidence type="ECO:0000256" key="2">
    <source>
        <dbReference type="ARBA" id="ARBA00012185"/>
    </source>
</evidence>
<dbReference type="GO" id="GO:0003677">
    <property type="term" value="F:DNA binding"/>
    <property type="evidence" value="ECO:0007669"/>
    <property type="project" value="InterPro"/>
</dbReference>
<evidence type="ECO:0000313" key="9">
    <source>
        <dbReference type="Proteomes" id="UP000199197"/>
    </source>
</evidence>
<dbReference type="PROSITE" id="PS00093">
    <property type="entry name" value="N4_MTASE"/>
    <property type="match status" value="1"/>
</dbReference>
<reference evidence="9" key="1">
    <citation type="submission" date="2015-11" db="EMBL/GenBank/DDBJ databases">
        <authorList>
            <person name="Varghese N."/>
        </authorList>
    </citation>
    <scope>NUCLEOTIDE SEQUENCE [LARGE SCALE GENOMIC DNA]</scope>
    <source>
        <strain evidence="9">JGI-23</strain>
    </source>
</reference>
<keyword evidence="5" id="KW-0949">S-adenosyl-L-methionine</keyword>
<dbReference type="GO" id="GO:0015667">
    <property type="term" value="F:site-specific DNA-methyltransferase (cytosine-N4-specific) activity"/>
    <property type="evidence" value="ECO:0007669"/>
    <property type="project" value="UniProtKB-EC"/>
</dbReference>
<organism evidence="8 9">
    <name type="scientific">Candidatus Chryseopegocella kryptomonas</name>
    <dbReference type="NCBI Taxonomy" id="1633643"/>
    <lineage>
        <taxon>Bacteria</taxon>
        <taxon>Pseudomonadati</taxon>
        <taxon>Candidatus Kryptoniota</taxon>
        <taxon>Candidatus Chryseopegocella</taxon>
    </lineage>
</organism>
<dbReference type="AlphaFoldDB" id="A0A0P1P1K8"/>
<sequence length="285" mass="32679">MGINAIGIEILEIGKIISEAKCNLNYDLKKLRTEVINLFSGINCDEFGLFSSKTDSEVKVIREKLYTNLQGAKTLANILPHLDNIISLKKRIEKVQDEAIRKFFTVLLSQKIVEFSEKKQSNNFISSFLTYLEDRYLTLYGTLKLAERLNINLSEGKVNIIKGDCTEMNFLKSNSIDGILTSPPYFDALDYIGNNKASIIILGFDDDLEIGSTDKYFKKFEDYKVDLPKSSKDLINLLKKSRRETKSQIVENYLKMMKLSFKECYRVLKTGGFYAMVISKFHSWS</sequence>
<comment type="catalytic activity">
    <reaction evidence="7">
        <text>a 2'-deoxycytidine in DNA + S-adenosyl-L-methionine = an N(4)-methyl-2'-deoxycytidine in DNA + S-adenosyl-L-homocysteine + H(+)</text>
        <dbReference type="Rhea" id="RHEA:16857"/>
        <dbReference type="Rhea" id="RHEA-COMP:11369"/>
        <dbReference type="Rhea" id="RHEA-COMP:13674"/>
        <dbReference type="ChEBI" id="CHEBI:15378"/>
        <dbReference type="ChEBI" id="CHEBI:57856"/>
        <dbReference type="ChEBI" id="CHEBI:59789"/>
        <dbReference type="ChEBI" id="CHEBI:85452"/>
        <dbReference type="ChEBI" id="CHEBI:137933"/>
        <dbReference type="EC" id="2.1.1.113"/>
    </reaction>
</comment>
<accession>A0A0P1P1K8</accession>
<dbReference type="InterPro" id="IPR029063">
    <property type="entry name" value="SAM-dependent_MTases_sf"/>
</dbReference>
<keyword evidence="3 8" id="KW-0489">Methyltransferase</keyword>
<evidence type="ECO:0000256" key="1">
    <source>
        <dbReference type="ARBA" id="ARBA00010203"/>
    </source>
</evidence>
<proteinExistence type="inferred from homology"/>
<dbReference type="SUPFAM" id="SSF53335">
    <property type="entry name" value="S-adenosyl-L-methionine-dependent methyltransferases"/>
    <property type="match status" value="1"/>
</dbReference>
<evidence type="ECO:0000256" key="3">
    <source>
        <dbReference type="ARBA" id="ARBA00022603"/>
    </source>
</evidence>
<dbReference type="GO" id="GO:0009307">
    <property type="term" value="P:DNA restriction-modification system"/>
    <property type="evidence" value="ECO:0007669"/>
    <property type="project" value="UniProtKB-KW"/>
</dbReference>
<evidence type="ECO:0000256" key="7">
    <source>
        <dbReference type="ARBA" id="ARBA00049120"/>
    </source>
</evidence>
<gene>
    <name evidence="8" type="ORF">JGI23_01892</name>
</gene>
<dbReference type="GO" id="GO:0032259">
    <property type="term" value="P:methylation"/>
    <property type="evidence" value="ECO:0007669"/>
    <property type="project" value="UniProtKB-KW"/>
</dbReference>
<evidence type="ECO:0000256" key="4">
    <source>
        <dbReference type="ARBA" id="ARBA00022679"/>
    </source>
</evidence>
<keyword evidence="6" id="KW-0680">Restriction system</keyword>
<dbReference type="InterPro" id="IPR017985">
    <property type="entry name" value="MeTrfase_CN4_CS"/>
</dbReference>
<dbReference type="EMBL" id="CZVW01000033">
    <property type="protein sequence ID" value="CUT05138.1"/>
    <property type="molecule type" value="Genomic_DNA"/>
</dbReference>
<name>A0A0P1P1K8_9BACT</name>
<keyword evidence="4" id="KW-0808">Transferase</keyword>
<evidence type="ECO:0000256" key="6">
    <source>
        <dbReference type="ARBA" id="ARBA00022747"/>
    </source>
</evidence>
<comment type="similarity">
    <text evidence="1">Belongs to the N(4)/N(6)-methyltransferase family. N(4) subfamily.</text>
</comment>
<dbReference type="Proteomes" id="UP000199197">
    <property type="component" value="Unassembled WGS sequence"/>
</dbReference>
<keyword evidence="9" id="KW-1185">Reference proteome</keyword>
<protein>
    <recommendedName>
        <fullName evidence="2">site-specific DNA-methyltransferase (cytosine-N(4)-specific)</fullName>
        <ecNumber evidence="2">2.1.1.113</ecNumber>
    </recommendedName>
</protein>
<evidence type="ECO:0000313" key="8">
    <source>
        <dbReference type="EMBL" id="CUT05138.1"/>
    </source>
</evidence>
<dbReference type="EC" id="2.1.1.113" evidence="2"/>
<feature type="non-terminal residue" evidence="8">
    <location>
        <position position="285"/>
    </location>
</feature>